<keyword evidence="1" id="KW-0285">Flavoprotein</keyword>
<dbReference type="AlphaFoldDB" id="A0A848IJK7"/>
<evidence type="ECO:0000256" key="1">
    <source>
        <dbReference type="ARBA" id="ARBA00022630"/>
    </source>
</evidence>
<gene>
    <name evidence="4" type="ORF">HHL24_26460</name>
</gene>
<name>A0A848IJK7_9BURK</name>
<accession>A0A848IJK7</accession>
<organism evidence="4 5">
    <name type="scientific">Paraburkholderia polaris</name>
    <dbReference type="NCBI Taxonomy" id="2728848"/>
    <lineage>
        <taxon>Bacteria</taxon>
        <taxon>Pseudomonadati</taxon>
        <taxon>Pseudomonadota</taxon>
        <taxon>Betaproteobacteria</taxon>
        <taxon>Burkholderiales</taxon>
        <taxon>Burkholderiaceae</taxon>
        <taxon>Paraburkholderia</taxon>
    </lineage>
</organism>
<dbReference type="InterPro" id="IPR013785">
    <property type="entry name" value="Aldolase_TIM"/>
</dbReference>
<keyword evidence="3" id="KW-0560">Oxidoreductase</keyword>
<dbReference type="RefSeq" id="WP_169488308.1">
    <property type="nucleotide sequence ID" value="NZ_JABBGJ010000031.1"/>
</dbReference>
<proteinExistence type="predicted"/>
<keyword evidence="2" id="KW-0288">FMN</keyword>
<dbReference type="EMBL" id="JABBGJ010000031">
    <property type="protein sequence ID" value="NMM01470.1"/>
    <property type="molecule type" value="Genomic_DNA"/>
</dbReference>
<sequence length="352" mass="36878">MNANAAPFSTTLTRLLACRHPIICAGMGGPARAELAAAVSKAGGFGLLGMVRESAATIKQEIAAVRAATDQPFGVNLIPGGTKPELLDAELDACLRARVPAMCFFWDVFPDVIERAKQGGALVLYQVGSLDDALEAERAGADAIIAQGVEAGGHVRGNVGLLTLLPEIASRVRVPVVASGGIANGAGLAAALALGAAGVHCGTAFLATHESYAHEYHKQRIVDASAGDTVHTDIYAINWPAGSPVRVLANSVTDEVRDHPFGNDPYSLPGEVIAEDEWGPIPKYSTVSPLRSTTGELEKMALYAGQSSALVHARESAEEVIQRILSEAVGTLDRLQAQRLPAPIRRRAQETD</sequence>
<evidence type="ECO:0000313" key="4">
    <source>
        <dbReference type="EMBL" id="NMM01470.1"/>
    </source>
</evidence>
<dbReference type="CDD" id="cd04730">
    <property type="entry name" value="NPD_like"/>
    <property type="match status" value="1"/>
</dbReference>
<protein>
    <submittedName>
        <fullName evidence="4">Nitronate monooxygenase</fullName>
    </submittedName>
</protein>
<dbReference type="Gene3D" id="3.20.20.70">
    <property type="entry name" value="Aldolase class I"/>
    <property type="match status" value="1"/>
</dbReference>
<evidence type="ECO:0000313" key="5">
    <source>
        <dbReference type="Proteomes" id="UP000544134"/>
    </source>
</evidence>
<evidence type="ECO:0000256" key="3">
    <source>
        <dbReference type="ARBA" id="ARBA00023002"/>
    </source>
</evidence>
<dbReference type="SUPFAM" id="SSF51412">
    <property type="entry name" value="Inosine monophosphate dehydrogenase (IMPDH)"/>
    <property type="match status" value="1"/>
</dbReference>
<keyword evidence="5" id="KW-1185">Reference proteome</keyword>
<evidence type="ECO:0000256" key="2">
    <source>
        <dbReference type="ARBA" id="ARBA00022643"/>
    </source>
</evidence>
<dbReference type="PANTHER" id="PTHR32332">
    <property type="entry name" value="2-NITROPROPANE DIOXYGENASE"/>
    <property type="match status" value="1"/>
</dbReference>
<dbReference type="GO" id="GO:0018580">
    <property type="term" value="F:nitronate monooxygenase activity"/>
    <property type="evidence" value="ECO:0007669"/>
    <property type="project" value="InterPro"/>
</dbReference>
<dbReference type="Proteomes" id="UP000544134">
    <property type="component" value="Unassembled WGS sequence"/>
</dbReference>
<dbReference type="InterPro" id="IPR004136">
    <property type="entry name" value="NMO"/>
</dbReference>
<comment type="caution">
    <text evidence="4">The sequence shown here is derived from an EMBL/GenBank/DDBJ whole genome shotgun (WGS) entry which is preliminary data.</text>
</comment>
<keyword evidence="4" id="KW-0503">Monooxygenase</keyword>
<reference evidence="4 5" key="1">
    <citation type="submission" date="2020-04" db="EMBL/GenBank/DDBJ databases">
        <title>Paraburkholderia sp. RP-4-7 isolated from soil.</title>
        <authorList>
            <person name="Dahal R.H."/>
        </authorList>
    </citation>
    <scope>NUCLEOTIDE SEQUENCE [LARGE SCALE GENOMIC DNA]</scope>
    <source>
        <strain evidence="4 5">RP-4-7</strain>
    </source>
</reference>
<dbReference type="Pfam" id="PF03060">
    <property type="entry name" value="NMO"/>
    <property type="match status" value="2"/>
</dbReference>
<dbReference type="PANTHER" id="PTHR32332:SF20">
    <property type="entry name" value="2-NITROPROPANE DIOXYGENASE-LIKE PROTEIN"/>
    <property type="match status" value="1"/>
</dbReference>